<evidence type="ECO:0000313" key="2">
    <source>
        <dbReference type="Proteomes" id="UP001500221"/>
    </source>
</evidence>
<proteinExistence type="predicted"/>
<dbReference type="EMBL" id="BAABKG010000002">
    <property type="protein sequence ID" value="GAA5145874.1"/>
    <property type="molecule type" value="Genomic_DNA"/>
</dbReference>
<reference evidence="2" key="1">
    <citation type="journal article" date="2019" name="Int. J. Syst. Evol. Microbiol.">
        <title>The Global Catalogue of Microorganisms (GCM) 10K type strain sequencing project: providing services to taxonomists for standard genome sequencing and annotation.</title>
        <authorList>
            <consortium name="The Broad Institute Genomics Platform"/>
            <consortium name="The Broad Institute Genome Sequencing Center for Infectious Disease"/>
            <person name="Wu L."/>
            <person name="Ma J."/>
        </authorList>
    </citation>
    <scope>NUCLEOTIDE SEQUENCE [LARGE SCALE GENOMIC DNA]</scope>
    <source>
        <strain evidence="2">JCM 18459</strain>
    </source>
</reference>
<accession>A0ABP9PHJ4</accession>
<dbReference type="Proteomes" id="UP001500221">
    <property type="component" value="Unassembled WGS sequence"/>
</dbReference>
<dbReference type="RefSeq" id="WP_345456646.1">
    <property type="nucleotide sequence ID" value="NZ_BAABKG010000002.1"/>
</dbReference>
<name>A0ABP9PHJ4_9ACTN</name>
<organism evidence="1 2">
    <name type="scientific">Nocardioides marinquilinus</name>
    <dbReference type="NCBI Taxonomy" id="1210400"/>
    <lineage>
        <taxon>Bacteria</taxon>
        <taxon>Bacillati</taxon>
        <taxon>Actinomycetota</taxon>
        <taxon>Actinomycetes</taxon>
        <taxon>Propionibacteriales</taxon>
        <taxon>Nocardioidaceae</taxon>
        <taxon>Nocardioides</taxon>
    </lineage>
</organism>
<comment type="caution">
    <text evidence="1">The sequence shown here is derived from an EMBL/GenBank/DDBJ whole genome shotgun (WGS) entry which is preliminary data.</text>
</comment>
<protein>
    <submittedName>
        <fullName evidence="1">Uncharacterized protein</fullName>
    </submittedName>
</protein>
<evidence type="ECO:0000313" key="1">
    <source>
        <dbReference type="EMBL" id="GAA5145874.1"/>
    </source>
</evidence>
<sequence>MKDDELLRVLLDDVEETYATEGWFPLYNLAWALRGILPSIPPERIELLSRQAYDLFTRRHDVRLVWGRWPLSNGEMWPAQPGTPLDFDLDPEGDVNEPLLVLVPA</sequence>
<gene>
    <name evidence="1" type="ORF">GCM10023340_15920</name>
</gene>
<keyword evidence="2" id="KW-1185">Reference proteome</keyword>